<dbReference type="EMBL" id="JBBWWR010000008">
    <property type="protein sequence ID" value="KAK8962847.1"/>
    <property type="molecule type" value="Genomic_DNA"/>
</dbReference>
<dbReference type="InterPro" id="IPR000719">
    <property type="entry name" value="Prot_kinase_dom"/>
</dbReference>
<sequence length="210" mass="23230">MAGGSVEAILFSKVLCPLPWDIRLKIAFGAAKVLLFSMKLKKPVIFRDFKQSNVLLDLEYNAKLSDFGLAKDGPVGDDSHVSTRIMGTFGYAAPEYMMTGHLTAMSDVYSFGVVLLELITGRKCLDKSRPAKEQRLADWALPLLRQKKNLVGIVDPRLDGHYPLKALHKTAMLAYHCLNPNPKARPLMRDIVEILEPLQPPTEDGGKAAV</sequence>
<name>A0ABR2MFC0_9ASPA</name>
<evidence type="ECO:0000259" key="1">
    <source>
        <dbReference type="PROSITE" id="PS50011"/>
    </source>
</evidence>
<reference evidence="2 3" key="1">
    <citation type="journal article" date="2022" name="Nat. Plants">
        <title>Genomes of leafy and leafless Platanthera orchids illuminate the evolution of mycoheterotrophy.</title>
        <authorList>
            <person name="Li M.H."/>
            <person name="Liu K.W."/>
            <person name="Li Z."/>
            <person name="Lu H.C."/>
            <person name="Ye Q.L."/>
            <person name="Zhang D."/>
            <person name="Wang J.Y."/>
            <person name="Li Y.F."/>
            <person name="Zhong Z.M."/>
            <person name="Liu X."/>
            <person name="Yu X."/>
            <person name="Liu D.K."/>
            <person name="Tu X.D."/>
            <person name="Liu B."/>
            <person name="Hao Y."/>
            <person name="Liao X.Y."/>
            <person name="Jiang Y.T."/>
            <person name="Sun W.H."/>
            <person name="Chen J."/>
            <person name="Chen Y.Q."/>
            <person name="Ai Y."/>
            <person name="Zhai J.W."/>
            <person name="Wu S.S."/>
            <person name="Zhou Z."/>
            <person name="Hsiao Y.Y."/>
            <person name="Wu W.L."/>
            <person name="Chen Y.Y."/>
            <person name="Lin Y.F."/>
            <person name="Hsu J.L."/>
            <person name="Li C.Y."/>
            <person name="Wang Z.W."/>
            <person name="Zhao X."/>
            <person name="Zhong W.Y."/>
            <person name="Ma X.K."/>
            <person name="Ma L."/>
            <person name="Huang J."/>
            <person name="Chen G.Z."/>
            <person name="Huang M.Z."/>
            <person name="Huang L."/>
            <person name="Peng D.H."/>
            <person name="Luo Y.B."/>
            <person name="Zou S.Q."/>
            <person name="Chen S.P."/>
            <person name="Lan S."/>
            <person name="Tsai W.C."/>
            <person name="Van de Peer Y."/>
            <person name="Liu Z.J."/>
        </authorList>
    </citation>
    <scope>NUCLEOTIDE SEQUENCE [LARGE SCALE GENOMIC DNA]</scope>
    <source>
        <strain evidence="2">Lor288</strain>
    </source>
</reference>
<gene>
    <name evidence="2" type="ORF">KSP40_PGU019916</name>
</gene>
<evidence type="ECO:0000313" key="2">
    <source>
        <dbReference type="EMBL" id="KAK8962847.1"/>
    </source>
</evidence>
<dbReference type="Gene3D" id="1.10.510.10">
    <property type="entry name" value="Transferase(Phosphotransferase) domain 1"/>
    <property type="match status" value="1"/>
</dbReference>
<dbReference type="InterPro" id="IPR011009">
    <property type="entry name" value="Kinase-like_dom_sf"/>
</dbReference>
<organism evidence="2 3">
    <name type="scientific">Platanthera guangdongensis</name>
    <dbReference type="NCBI Taxonomy" id="2320717"/>
    <lineage>
        <taxon>Eukaryota</taxon>
        <taxon>Viridiplantae</taxon>
        <taxon>Streptophyta</taxon>
        <taxon>Embryophyta</taxon>
        <taxon>Tracheophyta</taxon>
        <taxon>Spermatophyta</taxon>
        <taxon>Magnoliopsida</taxon>
        <taxon>Liliopsida</taxon>
        <taxon>Asparagales</taxon>
        <taxon>Orchidaceae</taxon>
        <taxon>Orchidoideae</taxon>
        <taxon>Orchideae</taxon>
        <taxon>Orchidinae</taxon>
        <taxon>Platanthera</taxon>
    </lineage>
</organism>
<evidence type="ECO:0000313" key="3">
    <source>
        <dbReference type="Proteomes" id="UP001412067"/>
    </source>
</evidence>
<dbReference type="Pfam" id="PF00069">
    <property type="entry name" value="Pkinase"/>
    <property type="match status" value="1"/>
</dbReference>
<feature type="domain" description="Protein kinase" evidence="1">
    <location>
        <begin position="1"/>
        <end position="199"/>
    </location>
</feature>
<dbReference type="SUPFAM" id="SSF56112">
    <property type="entry name" value="Protein kinase-like (PK-like)"/>
    <property type="match status" value="1"/>
</dbReference>
<protein>
    <submittedName>
        <fullName evidence="2">Receptor-like protein kinase</fullName>
    </submittedName>
</protein>
<dbReference type="PROSITE" id="PS50011">
    <property type="entry name" value="PROTEIN_KINASE_DOM"/>
    <property type="match status" value="1"/>
</dbReference>
<keyword evidence="3" id="KW-1185">Reference proteome</keyword>
<comment type="caution">
    <text evidence="2">The sequence shown here is derived from an EMBL/GenBank/DDBJ whole genome shotgun (WGS) entry which is preliminary data.</text>
</comment>
<accession>A0ABR2MFC0</accession>
<dbReference type="InterPro" id="IPR050823">
    <property type="entry name" value="Plant_Ser_Thr_Prot_Kinase"/>
</dbReference>
<dbReference type="PANTHER" id="PTHR45621">
    <property type="entry name" value="OS01G0588500 PROTEIN-RELATED"/>
    <property type="match status" value="1"/>
</dbReference>
<proteinExistence type="predicted"/>
<dbReference type="Proteomes" id="UP001412067">
    <property type="component" value="Unassembled WGS sequence"/>
</dbReference>